<dbReference type="GO" id="GO:0005506">
    <property type="term" value="F:iron ion binding"/>
    <property type="evidence" value="ECO:0007669"/>
    <property type="project" value="UniProtKB-ARBA"/>
</dbReference>
<dbReference type="GO" id="GO:0016706">
    <property type="term" value="F:2-oxoglutarate-dependent dioxygenase activity"/>
    <property type="evidence" value="ECO:0007669"/>
    <property type="project" value="UniProtKB-ARBA"/>
</dbReference>
<dbReference type="EMBL" id="AMGM01000002">
    <property type="protein sequence ID" value="EKB51165.1"/>
    <property type="molecule type" value="Genomic_DNA"/>
</dbReference>
<dbReference type="Pfam" id="PF05721">
    <property type="entry name" value="PhyH"/>
    <property type="match status" value="1"/>
</dbReference>
<evidence type="ECO:0000313" key="3">
    <source>
        <dbReference type="Proteomes" id="UP000004478"/>
    </source>
</evidence>
<name>K1L408_CECL9</name>
<dbReference type="Proteomes" id="UP000004478">
    <property type="component" value="Unassembled WGS sequence"/>
</dbReference>
<dbReference type="PANTHER" id="PTHR20883:SF48">
    <property type="entry name" value="ECTOINE DIOXYGENASE"/>
    <property type="match status" value="1"/>
</dbReference>
<dbReference type="SUPFAM" id="SSF51197">
    <property type="entry name" value="Clavaminate synthase-like"/>
    <property type="match status" value="1"/>
</dbReference>
<organism evidence="2 3">
    <name type="scientific">Cecembia lonarensis (strain CCUG 58316 / KCTC 22772 / LW9)</name>
    <dbReference type="NCBI Taxonomy" id="1225176"/>
    <lineage>
        <taxon>Bacteria</taxon>
        <taxon>Pseudomonadati</taxon>
        <taxon>Bacteroidota</taxon>
        <taxon>Cytophagia</taxon>
        <taxon>Cytophagales</taxon>
        <taxon>Cyclobacteriaceae</taxon>
        <taxon>Cecembia</taxon>
    </lineage>
</organism>
<protein>
    <submittedName>
        <fullName evidence="2">Phytanoyl-CoA dioxygenase (PhyH)</fullName>
    </submittedName>
</protein>
<dbReference type="PANTHER" id="PTHR20883">
    <property type="entry name" value="PHYTANOYL-COA DIOXYGENASE DOMAIN CONTAINING 1"/>
    <property type="match status" value="1"/>
</dbReference>
<proteinExistence type="predicted"/>
<evidence type="ECO:0000256" key="1">
    <source>
        <dbReference type="ARBA" id="ARBA00001954"/>
    </source>
</evidence>
<accession>K1L408</accession>
<dbReference type="PATRIC" id="fig|1225176.3.peg.232"/>
<keyword evidence="2" id="KW-0560">Oxidoreductase</keyword>
<keyword evidence="2" id="KW-0223">Dioxygenase</keyword>
<dbReference type="Gene3D" id="2.60.120.620">
    <property type="entry name" value="q2cbj1_9rhob like domain"/>
    <property type="match status" value="1"/>
</dbReference>
<reference evidence="2 3" key="1">
    <citation type="journal article" date="2012" name="J. Bacteriol.">
        <title>Draft Genome Sequence of Cecembia lonarensis Strain LW9T, Isolated from Lonar Lake, a Haloalkaline Lake in India.</title>
        <authorList>
            <person name="Shivaji S."/>
            <person name="Ara S."/>
            <person name="Singh A."/>
            <person name="Pinnaka A.K."/>
        </authorList>
    </citation>
    <scope>NUCLEOTIDE SEQUENCE [LARGE SCALE GENOMIC DNA]</scope>
    <source>
        <strain evidence="2 3">LW9</strain>
    </source>
</reference>
<dbReference type="InterPro" id="IPR008775">
    <property type="entry name" value="Phytyl_CoA_dOase-like"/>
</dbReference>
<gene>
    <name evidence="2" type="ORF">B879_00216</name>
</gene>
<evidence type="ECO:0000313" key="2">
    <source>
        <dbReference type="EMBL" id="EKB51165.1"/>
    </source>
</evidence>
<comment type="cofactor">
    <cofactor evidence="1">
        <name>Fe(2+)</name>
        <dbReference type="ChEBI" id="CHEBI:29033"/>
    </cofactor>
</comment>
<sequence length="284" mass="32727">MKIRICLNFLNLRKNRTMAYSTIHDNYPLSREQIAFYEENRFIKLKHVLNPEEIQHFGALISEEVERLNKESKPLEERDTYGKAFLQIFNLWTQNEGIKELVLSKRLASIAAGLMGCEKVRIYHDQALFKEAGGGITPWHADQYYWPIDTDKTVTAWIPLQATPLEMGPLEFSAKSHQLLFGRDLEIGDESEVQLKQKLRINNFEHVVEPFDLGEVSFHSGWVFHRAGANQTEQTRKVMTVIYMDAEAKLKNPENQNQINDWNTWCPGAKIGEVINSPLNPVVG</sequence>
<keyword evidence="3" id="KW-1185">Reference proteome</keyword>
<comment type="caution">
    <text evidence="2">The sequence shown here is derived from an EMBL/GenBank/DDBJ whole genome shotgun (WGS) entry which is preliminary data.</text>
</comment>
<dbReference type="AlphaFoldDB" id="K1L408"/>